<evidence type="ECO:0000259" key="5">
    <source>
        <dbReference type="PROSITE" id="PS50917"/>
    </source>
</evidence>
<evidence type="ECO:0000313" key="6">
    <source>
        <dbReference type="EMBL" id="GFY78339.1"/>
    </source>
</evidence>
<evidence type="ECO:0000313" key="7">
    <source>
        <dbReference type="Proteomes" id="UP000886998"/>
    </source>
</evidence>
<comment type="caution">
    <text evidence="6">The sequence shown here is derived from an EMBL/GenBank/DDBJ whole genome shotgun (WGS) entry which is preliminary data.</text>
</comment>
<dbReference type="SUPFAM" id="SSF100939">
    <property type="entry name" value="SPOC domain-like"/>
    <property type="match status" value="1"/>
</dbReference>
<dbReference type="Proteomes" id="UP000886998">
    <property type="component" value="Unassembled WGS sequence"/>
</dbReference>
<dbReference type="PROSITE" id="PS50917">
    <property type="entry name" value="SPOC"/>
    <property type="match status" value="1"/>
</dbReference>
<feature type="compositionally biased region" description="Polar residues" evidence="4">
    <location>
        <begin position="1"/>
        <end position="15"/>
    </location>
</feature>
<keyword evidence="7" id="KW-1185">Reference proteome</keyword>
<dbReference type="AlphaFoldDB" id="A0A8X6YV28"/>
<organism evidence="6 7">
    <name type="scientific">Trichonephila inaurata madagascariensis</name>
    <dbReference type="NCBI Taxonomy" id="2747483"/>
    <lineage>
        <taxon>Eukaryota</taxon>
        <taxon>Metazoa</taxon>
        <taxon>Ecdysozoa</taxon>
        <taxon>Arthropoda</taxon>
        <taxon>Chelicerata</taxon>
        <taxon>Arachnida</taxon>
        <taxon>Araneae</taxon>
        <taxon>Araneomorphae</taxon>
        <taxon>Entelegynae</taxon>
        <taxon>Araneoidea</taxon>
        <taxon>Nephilidae</taxon>
        <taxon>Trichonephila</taxon>
        <taxon>Trichonephila inaurata</taxon>
    </lineage>
</organism>
<gene>
    <name evidence="6" type="primary">spen</name>
    <name evidence="6" type="ORF">TNIN_409151</name>
</gene>
<evidence type="ECO:0000256" key="2">
    <source>
        <dbReference type="ARBA" id="ARBA00022884"/>
    </source>
</evidence>
<dbReference type="InterPro" id="IPR010912">
    <property type="entry name" value="SPOC_met"/>
</dbReference>
<dbReference type="GO" id="GO:0005634">
    <property type="term" value="C:nucleus"/>
    <property type="evidence" value="ECO:0007669"/>
    <property type="project" value="UniProtKB-SubCell"/>
</dbReference>
<evidence type="ECO:0000256" key="3">
    <source>
        <dbReference type="ARBA" id="ARBA00023242"/>
    </source>
</evidence>
<protein>
    <submittedName>
        <fullName evidence="6">Protein split ends</fullName>
    </submittedName>
</protein>
<sequence>MDPSESTIDPSVSTMDPSVSTTDPSVSTMDPSVSTTDPSVSAMDSSVSPMDLSVSTMDPSSEFSSLYPVAWQGTLQLQNDEVAVQMHYVSGNIRIARESLPPENDFLRMVPRIFPSYVRRIYHPPSMRVYLRIRAETHALRVLEGKMKISNEHCVLFAVPCGKDGLDLLRHFRTFKSEIINYFVPRADAWFVNDSHPGSNSVS</sequence>
<reference evidence="6" key="1">
    <citation type="submission" date="2020-08" db="EMBL/GenBank/DDBJ databases">
        <title>Multicomponent nature underlies the extraordinary mechanical properties of spider dragline silk.</title>
        <authorList>
            <person name="Kono N."/>
            <person name="Nakamura H."/>
            <person name="Mori M."/>
            <person name="Yoshida Y."/>
            <person name="Ohtoshi R."/>
            <person name="Malay A.D."/>
            <person name="Moran D.A.P."/>
            <person name="Tomita M."/>
            <person name="Numata K."/>
            <person name="Arakawa K."/>
        </authorList>
    </citation>
    <scope>NUCLEOTIDE SEQUENCE</scope>
</reference>
<name>A0A8X6YV28_9ARAC</name>
<dbReference type="OrthoDB" id="6407164at2759"/>
<dbReference type="Pfam" id="PF07744">
    <property type="entry name" value="SPOC"/>
    <property type="match status" value="1"/>
</dbReference>
<dbReference type="InterPro" id="IPR016194">
    <property type="entry name" value="SPOC-like_C_dom_sf"/>
</dbReference>
<keyword evidence="2" id="KW-0694">RNA-binding</keyword>
<dbReference type="EMBL" id="BMAV01022938">
    <property type="protein sequence ID" value="GFY78339.1"/>
    <property type="molecule type" value="Genomic_DNA"/>
</dbReference>
<keyword evidence="3" id="KW-0539">Nucleus</keyword>
<dbReference type="InterPro" id="IPR012921">
    <property type="entry name" value="SPOC_C"/>
</dbReference>
<comment type="subcellular location">
    <subcellularLocation>
        <location evidence="1">Nucleus</location>
    </subcellularLocation>
</comment>
<evidence type="ECO:0000256" key="4">
    <source>
        <dbReference type="SAM" id="MobiDB-lite"/>
    </source>
</evidence>
<accession>A0A8X6YV28</accession>
<feature type="domain" description="SPOC" evidence="5">
    <location>
        <begin position="60"/>
        <end position="203"/>
    </location>
</feature>
<proteinExistence type="predicted"/>
<dbReference type="Gene3D" id="2.40.290.10">
    <property type="match status" value="1"/>
</dbReference>
<feature type="compositionally biased region" description="Polar residues" evidence="4">
    <location>
        <begin position="33"/>
        <end position="54"/>
    </location>
</feature>
<feature type="compositionally biased region" description="Low complexity" evidence="4">
    <location>
        <begin position="16"/>
        <end position="32"/>
    </location>
</feature>
<dbReference type="GO" id="GO:0003723">
    <property type="term" value="F:RNA binding"/>
    <property type="evidence" value="ECO:0007669"/>
    <property type="project" value="UniProtKB-KW"/>
</dbReference>
<feature type="region of interest" description="Disordered" evidence="4">
    <location>
        <begin position="1"/>
        <end position="54"/>
    </location>
</feature>
<evidence type="ECO:0000256" key="1">
    <source>
        <dbReference type="ARBA" id="ARBA00004123"/>
    </source>
</evidence>